<feature type="domain" description="PI3K/PI4K catalytic" evidence="13">
    <location>
        <begin position="172"/>
        <end position="481"/>
    </location>
</feature>
<evidence type="ECO:0000313" key="16">
    <source>
        <dbReference type="EMBL" id="KAF2879014.1"/>
    </source>
</evidence>
<feature type="domain" description="FAT" evidence="14">
    <location>
        <begin position="1"/>
        <end position="64"/>
    </location>
</feature>
<dbReference type="SMART" id="SM00146">
    <property type="entry name" value="PI3Kc"/>
    <property type="match status" value="1"/>
</dbReference>
<evidence type="ECO:0000313" key="17">
    <source>
        <dbReference type="Proteomes" id="UP000801492"/>
    </source>
</evidence>
<sequence length="517" mass="59559">MTKLIDMFLERLPSYIFLTAFSQLVSRICHPQKQVYIELKSIIIKLILQYPQQSLWMIISVIKSSYTVRSKRCAEILNDSRLKTPSMIKLVGDFTKLAEKLIELCNKEIPDNVQVTSVNALLRTLPRLLTKNDFSEIMIPTQKFRKLILPNPDFQNSQHNPFPNHYVHIVGIEDEVVILQSLQHPRKITFRGSDGNLYVQMLKPKDDLRKDFRLMEFNDIVNQLLSREPESRQRRLNIRLYSVVPLNEECGLIEWVPNLIGLRPVLMKLYKQMGLAMKVRELKQYCCNQRDSLVKKREVFLKCLLVKHPPVLSEWFRKTFPDAQGWLTARTAYIRTTAVISMVGYIVGLGDRHGENILFDSTCGDTMHVDFNCLFNKGESFEWPERVPFRLTHNMVTAMGPLGVEGVFRKSCACTLRVLRSNSTTLMSIVTPFVYDPLVSWPRNALGAASAQTSELTNEKAMEHIRNIELRLQGIIRTKGRSSSIPLSVEGQTNNLIQEAMSIDNLCQMYFGWGPYL</sequence>
<gene>
    <name evidence="16" type="ORF">ILUMI_27155</name>
</gene>
<keyword evidence="10" id="KW-0234">DNA repair</keyword>
<dbReference type="PANTHER" id="PTHR11139">
    <property type="entry name" value="ATAXIA TELANGIECTASIA MUTATED ATM -RELATED"/>
    <property type="match status" value="1"/>
</dbReference>
<evidence type="ECO:0000256" key="1">
    <source>
        <dbReference type="ARBA" id="ARBA00004123"/>
    </source>
</evidence>
<dbReference type="Proteomes" id="UP000801492">
    <property type="component" value="Unassembled WGS sequence"/>
</dbReference>
<dbReference type="SMART" id="SM01343">
    <property type="entry name" value="FATC"/>
    <property type="match status" value="1"/>
</dbReference>
<dbReference type="PROSITE" id="PS51190">
    <property type="entry name" value="FATC"/>
    <property type="match status" value="1"/>
</dbReference>
<keyword evidence="8" id="KW-0418">Kinase</keyword>
<dbReference type="GO" id="GO:0004674">
    <property type="term" value="F:protein serine/threonine kinase activity"/>
    <property type="evidence" value="ECO:0007669"/>
    <property type="project" value="UniProtKB-KW"/>
</dbReference>
<name>A0A8K0FYF8_IGNLU</name>
<comment type="caution">
    <text evidence="16">The sequence shown here is derived from an EMBL/GenBank/DDBJ whole genome shotgun (WGS) entry which is preliminary data.</text>
</comment>
<dbReference type="Pfam" id="PF00454">
    <property type="entry name" value="PI3_PI4_kinase"/>
    <property type="match status" value="1"/>
</dbReference>
<dbReference type="GO" id="GO:0005634">
    <property type="term" value="C:nucleus"/>
    <property type="evidence" value="ECO:0007669"/>
    <property type="project" value="UniProtKB-SubCell"/>
</dbReference>
<dbReference type="GO" id="GO:0000077">
    <property type="term" value="P:DNA damage checkpoint signaling"/>
    <property type="evidence" value="ECO:0007669"/>
    <property type="project" value="TreeGrafter"/>
</dbReference>
<dbReference type="PROSITE" id="PS00916">
    <property type="entry name" value="PI3_4_KINASE_2"/>
    <property type="match status" value="1"/>
</dbReference>
<keyword evidence="6" id="KW-0547">Nucleotide-binding</keyword>
<evidence type="ECO:0000256" key="12">
    <source>
        <dbReference type="ARBA" id="ARBA00024420"/>
    </source>
</evidence>
<evidence type="ECO:0000256" key="5">
    <source>
        <dbReference type="ARBA" id="ARBA00022679"/>
    </source>
</evidence>
<dbReference type="EMBL" id="VTPC01091239">
    <property type="protein sequence ID" value="KAF2879014.1"/>
    <property type="molecule type" value="Genomic_DNA"/>
</dbReference>
<dbReference type="GO" id="GO:0000723">
    <property type="term" value="P:telomere maintenance"/>
    <property type="evidence" value="ECO:0007669"/>
    <property type="project" value="TreeGrafter"/>
</dbReference>
<dbReference type="GO" id="GO:0005524">
    <property type="term" value="F:ATP binding"/>
    <property type="evidence" value="ECO:0007669"/>
    <property type="project" value="UniProtKB-KW"/>
</dbReference>
<dbReference type="InterPro" id="IPR057564">
    <property type="entry name" value="HEAT_ATR"/>
</dbReference>
<dbReference type="PROSITE" id="PS50290">
    <property type="entry name" value="PI3_4_KINASE_3"/>
    <property type="match status" value="1"/>
</dbReference>
<dbReference type="FunFam" id="3.30.1010.10:FF:000011">
    <property type="entry name" value="serine/threonine-protein kinase ATR"/>
    <property type="match status" value="1"/>
</dbReference>
<dbReference type="InterPro" id="IPR011009">
    <property type="entry name" value="Kinase-like_dom_sf"/>
</dbReference>
<dbReference type="Pfam" id="PF23593">
    <property type="entry name" value="HEAT_ATR"/>
    <property type="match status" value="1"/>
</dbReference>
<dbReference type="Gene3D" id="1.10.1070.11">
    <property type="entry name" value="Phosphatidylinositol 3-/4-kinase, catalytic domain"/>
    <property type="match status" value="1"/>
</dbReference>
<comment type="subcellular location">
    <subcellularLocation>
        <location evidence="1">Nucleus</location>
    </subcellularLocation>
</comment>
<dbReference type="PROSITE" id="PS51189">
    <property type="entry name" value="FAT"/>
    <property type="match status" value="1"/>
</dbReference>
<evidence type="ECO:0000256" key="10">
    <source>
        <dbReference type="ARBA" id="ARBA00023204"/>
    </source>
</evidence>
<reference evidence="16" key="1">
    <citation type="submission" date="2019-08" db="EMBL/GenBank/DDBJ databases">
        <title>The genome of the North American firefly Photinus pyralis.</title>
        <authorList>
            <consortium name="Photinus pyralis genome working group"/>
            <person name="Fallon T.R."/>
            <person name="Sander Lower S.E."/>
            <person name="Weng J.-K."/>
        </authorList>
    </citation>
    <scope>NUCLEOTIDE SEQUENCE</scope>
    <source>
        <strain evidence="16">TRF0915ILg1</strain>
        <tissue evidence="16">Whole body</tissue>
    </source>
</reference>
<keyword evidence="4" id="KW-0723">Serine/threonine-protein kinase</keyword>
<keyword evidence="7" id="KW-0227">DNA damage</keyword>
<protein>
    <recommendedName>
        <fullName evidence="12">Serine/threonine-protein kinase ATR</fullName>
        <ecNumber evidence="3">2.7.11.1</ecNumber>
    </recommendedName>
</protein>
<keyword evidence="5" id="KW-0808">Transferase</keyword>
<dbReference type="AlphaFoldDB" id="A0A8K0FYF8"/>
<dbReference type="InterPro" id="IPR014009">
    <property type="entry name" value="PIK_FAT"/>
</dbReference>
<dbReference type="InterPro" id="IPR003152">
    <property type="entry name" value="FATC_dom"/>
</dbReference>
<evidence type="ECO:0000256" key="11">
    <source>
        <dbReference type="ARBA" id="ARBA00023242"/>
    </source>
</evidence>
<evidence type="ECO:0000259" key="13">
    <source>
        <dbReference type="PROSITE" id="PS50290"/>
    </source>
</evidence>
<evidence type="ECO:0000256" key="7">
    <source>
        <dbReference type="ARBA" id="ARBA00022763"/>
    </source>
</evidence>
<dbReference type="InterPro" id="IPR000403">
    <property type="entry name" value="PI3/4_kinase_cat_dom"/>
</dbReference>
<evidence type="ECO:0000256" key="2">
    <source>
        <dbReference type="ARBA" id="ARBA00010769"/>
    </source>
</evidence>
<keyword evidence="17" id="KW-1185">Reference proteome</keyword>
<evidence type="ECO:0000259" key="14">
    <source>
        <dbReference type="PROSITE" id="PS51189"/>
    </source>
</evidence>
<keyword evidence="9" id="KW-0067">ATP-binding</keyword>
<evidence type="ECO:0000256" key="4">
    <source>
        <dbReference type="ARBA" id="ARBA00022527"/>
    </source>
</evidence>
<evidence type="ECO:0000256" key="3">
    <source>
        <dbReference type="ARBA" id="ARBA00012513"/>
    </source>
</evidence>
<dbReference type="OrthoDB" id="381190at2759"/>
<dbReference type="GO" id="GO:0005694">
    <property type="term" value="C:chromosome"/>
    <property type="evidence" value="ECO:0007669"/>
    <property type="project" value="TreeGrafter"/>
</dbReference>
<dbReference type="InterPro" id="IPR018936">
    <property type="entry name" value="PI3/4_kinase_CS"/>
</dbReference>
<comment type="similarity">
    <text evidence="2">Belongs to the PI3/PI4-kinase family. ATM subfamily.</text>
</comment>
<organism evidence="16 17">
    <name type="scientific">Ignelater luminosus</name>
    <name type="common">Cucubano</name>
    <name type="synonym">Pyrophorus luminosus</name>
    <dbReference type="NCBI Taxonomy" id="2038154"/>
    <lineage>
        <taxon>Eukaryota</taxon>
        <taxon>Metazoa</taxon>
        <taxon>Ecdysozoa</taxon>
        <taxon>Arthropoda</taxon>
        <taxon>Hexapoda</taxon>
        <taxon>Insecta</taxon>
        <taxon>Pterygota</taxon>
        <taxon>Neoptera</taxon>
        <taxon>Endopterygota</taxon>
        <taxon>Coleoptera</taxon>
        <taxon>Polyphaga</taxon>
        <taxon>Elateriformia</taxon>
        <taxon>Elateroidea</taxon>
        <taxon>Elateridae</taxon>
        <taxon>Agrypninae</taxon>
        <taxon>Pyrophorini</taxon>
        <taxon>Ignelater</taxon>
    </lineage>
</organism>
<feature type="domain" description="FATC" evidence="15">
    <location>
        <begin position="485"/>
        <end position="517"/>
    </location>
</feature>
<dbReference type="SUPFAM" id="SSF56112">
    <property type="entry name" value="Protein kinase-like (PK-like)"/>
    <property type="match status" value="1"/>
</dbReference>
<evidence type="ECO:0000256" key="8">
    <source>
        <dbReference type="ARBA" id="ARBA00022777"/>
    </source>
</evidence>
<dbReference type="InterPro" id="IPR036940">
    <property type="entry name" value="PI3/4_kinase_cat_sf"/>
</dbReference>
<dbReference type="InterPro" id="IPR050517">
    <property type="entry name" value="DDR_Repair_Kinase"/>
</dbReference>
<evidence type="ECO:0000256" key="9">
    <source>
        <dbReference type="ARBA" id="ARBA00022840"/>
    </source>
</evidence>
<keyword evidence="11" id="KW-0539">Nucleus</keyword>
<dbReference type="CDD" id="cd00892">
    <property type="entry name" value="PIKKc_ATR"/>
    <property type="match status" value="1"/>
</dbReference>
<dbReference type="Pfam" id="PF02260">
    <property type="entry name" value="FATC"/>
    <property type="match status" value="1"/>
</dbReference>
<proteinExistence type="inferred from homology"/>
<accession>A0A8K0FYF8</accession>
<dbReference type="GO" id="GO:0006281">
    <property type="term" value="P:DNA repair"/>
    <property type="evidence" value="ECO:0007669"/>
    <property type="project" value="UniProtKB-KW"/>
</dbReference>
<evidence type="ECO:0000256" key="6">
    <source>
        <dbReference type="ARBA" id="ARBA00022741"/>
    </source>
</evidence>
<evidence type="ECO:0000259" key="15">
    <source>
        <dbReference type="PROSITE" id="PS51190"/>
    </source>
</evidence>
<dbReference type="PANTHER" id="PTHR11139:SF69">
    <property type="entry name" value="SERINE_THREONINE-PROTEIN KINASE ATR"/>
    <property type="match status" value="1"/>
</dbReference>
<dbReference type="Gene3D" id="3.30.1010.10">
    <property type="entry name" value="Phosphatidylinositol 3-kinase Catalytic Subunit, Chain A, domain 4"/>
    <property type="match status" value="1"/>
</dbReference>
<dbReference type="EC" id="2.7.11.1" evidence="3"/>